<evidence type="ECO:0000313" key="4">
    <source>
        <dbReference type="Proteomes" id="UP000800200"/>
    </source>
</evidence>
<accession>A0A6A6E387</accession>
<keyword evidence="1" id="KW-0560">Oxidoreductase</keyword>
<dbReference type="GO" id="GO:0016491">
    <property type="term" value="F:oxidoreductase activity"/>
    <property type="evidence" value="ECO:0007669"/>
    <property type="project" value="UniProtKB-KW"/>
</dbReference>
<dbReference type="PANTHER" id="PTHR43364">
    <property type="entry name" value="NADH-SPECIFIC METHYLGLYOXAL REDUCTASE-RELATED"/>
    <property type="match status" value="1"/>
</dbReference>
<dbReference type="AlphaFoldDB" id="A0A6A6E387"/>
<keyword evidence="4" id="KW-1185">Reference proteome</keyword>
<evidence type="ECO:0000256" key="1">
    <source>
        <dbReference type="ARBA" id="ARBA00023002"/>
    </source>
</evidence>
<gene>
    <name evidence="3" type="ORF">K469DRAFT_632327</name>
</gene>
<dbReference type="Gene3D" id="3.20.20.100">
    <property type="entry name" value="NADP-dependent oxidoreductase domain"/>
    <property type="match status" value="1"/>
</dbReference>
<dbReference type="Pfam" id="PF00248">
    <property type="entry name" value="Aldo_ket_red"/>
    <property type="match status" value="1"/>
</dbReference>
<name>A0A6A6E387_9PEZI</name>
<dbReference type="InterPro" id="IPR023210">
    <property type="entry name" value="NADP_OxRdtase_dom"/>
</dbReference>
<protein>
    <submittedName>
        <fullName evidence="3">Aflatoxin B1 aldehyde reductase-like protein</fullName>
    </submittedName>
</protein>
<dbReference type="InterPro" id="IPR050523">
    <property type="entry name" value="AKR_Detox_Biosynth"/>
</dbReference>
<reference evidence="3" key="1">
    <citation type="journal article" date="2020" name="Stud. Mycol.">
        <title>101 Dothideomycetes genomes: a test case for predicting lifestyles and emergence of pathogens.</title>
        <authorList>
            <person name="Haridas S."/>
            <person name="Albert R."/>
            <person name="Binder M."/>
            <person name="Bloem J."/>
            <person name="Labutti K."/>
            <person name="Salamov A."/>
            <person name="Andreopoulos B."/>
            <person name="Baker S."/>
            <person name="Barry K."/>
            <person name="Bills G."/>
            <person name="Bluhm B."/>
            <person name="Cannon C."/>
            <person name="Castanera R."/>
            <person name="Culley D."/>
            <person name="Daum C."/>
            <person name="Ezra D."/>
            <person name="Gonzalez J."/>
            <person name="Henrissat B."/>
            <person name="Kuo A."/>
            <person name="Liang C."/>
            <person name="Lipzen A."/>
            <person name="Lutzoni F."/>
            <person name="Magnuson J."/>
            <person name="Mondo S."/>
            <person name="Nolan M."/>
            <person name="Ohm R."/>
            <person name="Pangilinan J."/>
            <person name="Park H.-J."/>
            <person name="Ramirez L."/>
            <person name="Alfaro M."/>
            <person name="Sun H."/>
            <person name="Tritt A."/>
            <person name="Yoshinaga Y."/>
            <person name="Zwiers L.-H."/>
            <person name="Turgeon B."/>
            <person name="Goodwin S."/>
            <person name="Spatafora J."/>
            <person name="Crous P."/>
            <person name="Grigoriev I."/>
        </authorList>
    </citation>
    <scope>NUCLEOTIDE SEQUENCE</scope>
    <source>
        <strain evidence="3">CBS 207.26</strain>
    </source>
</reference>
<organism evidence="3 4">
    <name type="scientific">Zopfia rhizophila CBS 207.26</name>
    <dbReference type="NCBI Taxonomy" id="1314779"/>
    <lineage>
        <taxon>Eukaryota</taxon>
        <taxon>Fungi</taxon>
        <taxon>Dikarya</taxon>
        <taxon>Ascomycota</taxon>
        <taxon>Pezizomycotina</taxon>
        <taxon>Dothideomycetes</taxon>
        <taxon>Dothideomycetes incertae sedis</taxon>
        <taxon>Zopfiaceae</taxon>
        <taxon>Zopfia</taxon>
    </lineage>
</organism>
<evidence type="ECO:0000313" key="3">
    <source>
        <dbReference type="EMBL" id="KAF2185202.1"/>
    </source>
</evidence>
<dbReference type="Proteomes" id="UP000800200">
    <property type="component" value="Unassembled WGS sequence"/>
</dbReference>
<dbReference type="SUPFAM" id="SSF51430">
    <property type="entry name" value="NAD(P)-linked oxidoreductase"/>
    <property type="match status" value="1"/>
</dbReference>
<proteinExistence type="predicted"/>
<dbReference type="InterPro" id="IPR036812">
    <property type="entry name" value="NAD(P)_OxRdtase_dom_sf"/>
</dbReference>
<dbReference type="EMBL" id="ML994634">
    <property type="protein sequence ID" value="KAF2185202.1"/>
    <property type="molecule type" value="Genomic_DNA"/>
</dbReference>
<sequence length="327" mass="36480">MYRPRLSFGCANVGISWTTDQELEALAEVLGKSGIDHLDTAARYPPTAPGLAEELLGKGDFFNKGFKIDTKIFLKAWDAGGSMAEEAVDASVAKSLKSLRATKVDTLYCHGPDRVTPISTQAATIHKYFQNGTFEHFGVSNLDATMLEEWLNVADQNGYVKPSIYQGQYNLLCRGWEHKIFPLLRRHGMRFSAFSPLAGGFLTGKLTFATNPPESLKGTRFDMAEENLMGKAFRRWYDKESMHSAMQYLRTSCDKVGVSMMDASLRWIAFHSFLREGDEIVFGATSPEQIETIAKAVSDGPLPQSLVDDIDRLWEACKTDGEMILEY</sequence>
<feature type="domain" description="NADP-dependent oxidoreductase" evidence="2">
    <location>
        <begin position="5"/>
        <end position="315"/>
    </location>
</feature>
<evidence type="ECO:0000259" key="2">
    <source>
        <dbReference type="Pfam" id="PF00248"/>
    </source>
</evidence>
<dbReference type="PANTHER" id="PTHR43364:SF4">
    <property type="entry name" value="NAD(P)-LINKED OXIDOREDUCTASE SUPERFAMILY PROTEIN"/>
    <property type="match status" value="1"/>
</dbReference>
<dbReference type="OrthoDB" id="48988at2759"/>